<evidence type="ECO:0000313" key="1">
    <source>
        <dbReference type="EMBL" id="MBP2318453.1"/>
    </source>
</evidence>
<comment type="caution">
    <text evidence="1">The sequence shown here is derived from an EMBL/GenBank/DDBJ whole genome shotgun (WGS) entry which is preliminary data.</text>
</comment>
<organism evidence="1 2">
    <name type="scientific">Nesterenkonia lacusekhoensis</name>
    <dbReference type="NCBI Taxonomy" id="150832"/>
    <lineage>
        <taxon>Bacteria</taxon>
        <taxon>Bacillati</taxon>
        <taxon>Actinomycetota</taxon>
        <taxon>Actinomycetes</taxon>
        <taxon>Micrococcales</taxon>
        <taxon>Micrococcaceae</taxon>
        <taxon>Nesterenkonia</taxon>
    </lineage>
</organism>
<protein>
    <submittedName>
        <fullName evidence="1">Uncharacterized protein</fullName>
    </submittedName>
</protein>
<proteinExistence type="predicted"/>
<gene>
    <name evidence="1" type="ORF">JOF45_001472</name>
</gene>
<name>A0ABS4T1X8_9MICC</name>
<dbReference type="EMBL" id="JAGINX010000001">
    <property type="protein sequence ID" value="MBP2318453.1"/>
    <property type="molecule type" value="Genomic_DNA"/>
</dbReference>
<accession>A0ABS4T1X8</accession>
<evidence type="ECO:0000313" key="2">
    <source>
        <dbReference type="Proteomes" id="UP001519331"/>
    </source>
</evidence>
<sequence length="32" mass="3238">MAQCDDGAVGEAADDRLGLSDAILEFPSGADQ</sequence>
<dbReference type="Proteomes" id="UP001519331">
    <property type="component" value="Unassembled WGS sequence"/>
</dbReference>
<reference evidence="1 2" key="1">
    <citation type="submission" date="2021-03" db="EMBL/GenBank/DDBJ databases">
        <title>Sequencing the genomes of 1000 actinobacteria strains.</title>
        <authorList>
            <person name="Klenk H.-P."/>
        </authorList>
    </citation>
    <scope>NUCLEOTIDE SEQUENCE [LARGE SCALE GENOMIC DNA]</scope>
    <source>
        <strain evidence="1 2">DSM 12544</strain>
    </source>
</reference>
<keyword evidence="2" id="KW-1185">Reference proteome</keyword>